<feature type="region of interest" description="Disordered" evidence="1">
    <location>
        <begin position="44"/>
        <end position="70"/>
    </location>
</feature>
<proteinExistence type="predicted"/>
<feature type="compositionally biased region" description="Basic and acidic residues" evidence="1">
    <location>
        <begin position="144"/>
        <end position="158"/>
    </location>
</feature>
<gene>
    <name evidence="2" type="ORF">LX32DRAFT_642338</name>
</gene>
<protein>
    <submittedName>
        <fullName evidence="2">Uncharacterized protein</fullName>
    </submittedName>
</protein>
<evidence type="ECO:0000256" key="1">
    <source>
        <dbReference type="SAM" id="MobiDB-lite"/>
    </source>
</evidence>
<feature type="compositionally biased region" description="Pro residues" evidence="1">
    <location>
        <begin position="163"/>
        <end position="174"/>
    </location>
</feature>
<feature type="compositionally biased region" description="Low complexity" evidence="1">
    <location>
        <begin position="1"/>
        <end position="16"/>
    </location>
</feature>
<feature type="region of interest" description="Disordered" evidence="1">
    <location>
        <begin position="1"/>
        <end position="32"/>
    </location>
</feature>
<evidence type="ECO:0000313" key="2">
    <source>
        <dbReference type="EMBL" id="KAK2025867.1"/>
    </source>
</evidence>
<sequence length="750" mass="81673">MSSSPPSSPSSARRASNAFRPESPHPSDAFTMVRFSTKIPRVAARGESFSESPIESVESSSSSPNELLDHHPHQLQPFELCFHQHFVTDPDQPISLHFDTHHASGSIVIKQYDHPLIVPRPSPPFCIHEIPDILDLTLPDPVHDGHDYDHHNHDDHAAATDAYPPPPPPPPPFPHTASSWHPLLTAALILTTTSTVALVLVLLLFAPTSTAPDPDLDPTAAAAGPCSSSSVVGPDGTSYVLRHTSTTEPASLYAHALPLYHRSISVAESLLQLLTPAADDWFSFLTQLHAVVHETCIHANGVLAPPHPHSDKDADALNFSCDLVLQRAASATNLWFELRLLILDVWLPSTMHSLRYTTLRLNMVPPRTDSEPWHAGQGPLPVHAAALVDAYQSLLGSTTAAPSWLSSCMLYYRDDPPIPWHFAYQPQFIQASRENKTNDAVSHLHDWAVARIAYRHELVSNPPSDVDGEPLYPNNQHPFEADDVVLLTLPAEDSMVAFTRHVTELCAGLDDLSRRLSRYGLGLGPDLVAGAPPPSAATTTTTTTTVPISTSSAVWRSWLGSIGRVFSGDGDTEKLQRRNNKHFFGTIDRARLGELAFALGKASADMLSVCDGVDRFGSHLHTLRDRENWATTNASYKPPGSNKTATIDVFNTLFTPNPAQEAQMIEEAYSSILSTSILIQQRQPSTTSPPTKETPPPTAPSKEEEEFLKRLKNGILYNRPLSDVVEAMGPPHSTGPRTTVTTAGLLGDGV</sequence>
<feature type="region of interest" description="Disordered" evidence="1">
    <location>
        <begin position="679"/>
        <end position="704"/>
    </location>
</feature>
<dbReference type="EMBL" id="MU842927">
    <property type="protein sequence ID" value="KAK2025867.1"/>
    <property type="molecule type" value="Genomic_DNA"/>
</dbReference>
<keyword evidence="3" id="KW-1185">Reference proteome</keyword>
<feature type="region of interest" description="Disordered" evidence="1">
    <location>
        <begin position="144"/>
        <end position="175"/>
    </location>
</feature>
<accession>A0AAD9HDB7</accession>
<organism evidence="2 3">
    <name type="scientific">Colletotrichum zoysiae</name>
    <dbReference type="NCBI Taxonomy" id="1216348"/>
    <lineage>
        <taxon>Eukaryota</taxon>
        <taxon>Fungi</taxon>
        <taxon>Dikarya</taxon>
        <taxon>Ascomycota</taxon>
        <taxon>Pezizomycotina</taxon>
        <taxon>Sordariomycetes</taxon>
        <taxon>Hypocreomycetidae</taxon>
        <taxon>Glomerellales</taxon>
        <taxon>Glomerellaceae</taxon>
        <taxon>Colletotrichum</taxon>
        <taxon>Colletotrichum graminicola species complex</taxon>
    </lineage>
</organism>
<comment type="caution">
    <text evidence="2">The sequence shown here is derived from an EMBL/GenBank/DDBJ whole genome shotgun (WGS) entry which is preliminary data.</text>
</comment>
<evidence type="ECO:0000313" key="3">
    <source>
        <dbReference type="Proteomes" id="UP001232148"/>
    </source>
</evidence>
<name>A0AAD9HDB7_9PEZI</name>
<dbReference type="AlphaFoldDB" id="A0AAD9HDB7"/>
<feature type="compositionally biased region" description="Low complexity" evidence="1">
    <location>
        <begin position="679"/>
        <end position="691"/>
    </location>
</feature>
<feature type="compositionally biased region" description="Low complexity" evidence="1">
    <location>
        <begin position="47"/>
        <end position="63"/>
    </location>
</feature>
<dbReference type="Proteomes" id="UP001232148">
    <property type="component" value="Unassembled WGS sequence"/>
</dbReference>
<feature type="region of interest" description="Disordered" evidence="1">
    <location>
        <begin position="728"/>
        <end position="750"/>
    </location>
</feature>
<reference evidence="2" key="1">
    <citation type="submission" date="2021-06" db="EMBL/GenBank/DDBJ databases">
        <title>Comparative genomics, transcriptomics and evolutionary studies reveal genomic signatures of adaptation to plant cell wall in hemibiotrophic fungi.</title>
        <authorList>
            <consortium name="DOE Joint Genome Institute"/>
            <person name="Baroncelli R."/>
            <person name="Diaz J.F."/>
            <person name="Benocci T."/>
            <person name="Peng M."/>
            <person name="Battaglia E."/>
            <person name="Haridas S."/>
            <person name="Andreopoulos W."/>
            <person name="Labutti K."/>
            <person name="Pangilinan J."/>
            <person name="Floch G.L."/>
            <person name="Makela M.R."/>
            <person name="Henrissat B."/>
            <person name="Grigoriev I.V."/>
            <person name="Crouch J.A."/>
            <person name="De Vries R.P."/>
            <person name="Sukno S.A."/>
            <person name="Thon M.R."/>
        </authorList>
    </citation>
    <scope>NUCLEOTIDE SEQUENCE</scope>
    <source>
        <strain evidence="2">MAFF235873</strain>
    </source>
</reference>